<dbReference type="GO" id="GO:0006281">
    <property type="term" value="P:DNA repair"/>
    <property type="evidence" value="ECO:0007669"/>
    <property type="project" value="UniProtKB-KW"/>
</dbReference>
<dbReference type="InterPro" id="IPR029003">
    <property type="entry name" value="CENP-S/Mhf1"/>
</dbReference>
<proteinExistence type="inferred from homology"/>
<dbReference type="AlphaFoldDB" id="A2FG82"/>
<sequence>MEDYHALQRFLNGMDETKMDLPGPEKDLLNALRFFTGKIVEQQLSPKVPSHEMVSALTGLVYTLLKDHIPRELVFFMKHAKRKQIQDEDFLLYCRKTSLLDHLKEYRAQLKENSKTTKKKKNADDDSD</sequence>
<reference evidence="5" key="1">
    <citation type="submission" date="2006-10" db="EMBL/GenBank/DDBJ databases">
        <authorList>
            <person name="Amadeo P."/>
            <person name="Zhao Q."/>
            <person name="Wortman J."/>
            <person name="Fraser-Liggett C."/>
            <person name="Carlton J."/>
        </authorList>
    </citation>
    <scope>NUCLEOTIDE SEQUENCE</scope>
    <source>
        <strain evidence="5">G3</strain>
    </source>
</reference>
<keyword evidence="6" id="KW-1185">Reference proteome</keyword>
<accession>A2FG82</accession>
<dbReference type="GO" id="GO:0071821">
    <property type="term" value="C:FANCM-MHF complex"/>
    <property type="evidence" value="ECO:0000318"/>
    <property type="project" value="GO_Central"/>
</dbReference>
<dbReference type="Pfam" id="PF15630">
    <property type="entry name" value="CENP-S"/>
    <property type="match status" value="1"/>
</dbReference>
<protein>
    <submittedName>
        <fullName evidence="5">Uncharacterized protein</fullName>
    </submittedName>
</protein>
<evidence type="ECO:0000256" key="2">
    <source>
        <dbReference type="ARBA" id="ARBA00022763"/>
    </source>
</evidence>
<evidence type="ECO:0000313" key="6">
    <source>
        <dbReference type="Proteomes" id="UP000001542"/>
    </source>
</evidence>
<dbReference type="FunFam" id="1.10.20.10:FF:000213">
    <property type="match status" value="1"/>
</dbReference>
<dbReference type="InterPro" id="IPR009072">
    <property type="entry name" value="Histone-fold"/>
</dbReference>
<keyword evidence="3" id="KW-0238">DNA-binding</keyword>
<evidence type="ECO:0000256" key="1">
    <source>
        <dbReference type="ARBA" id="ARBA00006612"/>
    </source>
</evidence>
<comment type="similarity">
    <text evidence="1">Belongs to the TAF9 family. CENP-S/MHF1 subfamily.</text>
</comment>
<dbReference type="GO" id="GO:0046982">
    <property type="term" value="F:protein heterodimerization activity"/>
    <property type="evidence" value="ECO:0007669"/>
    <property type="project" value="InterPro"/>
</dbReference>
<evidence type="ECO:0000313" key="5">
    <source>
        <dbReference type="EMBL" id="EAX96078.1"/>
    </source>
</evidence>
<dbReference type="VEuPathDB" id="TrichDB:TVAG_063810"/>
<dbReference type="CDD" id="cd22919">
    <property type="entry name" value="HFD_CENP-S"/>
    <property type="match status" value="1"/>
</dbReference>
<dbReference type="OrthoDB" id="1872155at2759"/>
<dbReference type="Gene3D" id="1.10.20.10">
    <property type="entry name" value="Histone, subunit A"/>
    <property type="match status" value="1"/>
</dbReference>
<gene>
    <name evidence="5" type="ORF">TVAG_063810</name>
</gene>
<dbReference type="VEuPathDB" id="TrichDB:TVAGG3_0310290"/>
<dbReference type="EMBL" id="DS113775">
    <property type="protein sequence ID" value="EAX96078.1"/>
    <property type="molecule type" value="Genomic_DNA"/>
</dbReference>
<dbReference type="KEGG" id="tva:4753842"/>
<evidence type="ECO:0000256" key="4">
    <source>
        <dbReference type="ARBA" id="ARBA00023204"/>
    </source>
</evidence>
<evidence type="ECO:0000256" key="3">
    <source>
        <dbReference type="ARBA" id="ARBA00023125"/>
    </source>
</evidence>
<keyword evidence="4" id="KW-0234">DNA repair</keyword>
<organism evidence="5 6">
    <name type="scientific">Trichomonas vaginalis (strain ATCC PRA-98 / G3)</name>
    <dbReference type="NCBI Taxonomy" id="412133"/>
    <lineage>
        <taxon>Eukaryota</taxon>
        <taxon>Metamonada</taxon>
        <taxon>Parabasalia</taxon>
        <taxon>Trichomonadida</taxon>
        <taxon>Trichomonadidae</taxon>
        <taxon>Trichomonas</taxon>
    </lineage>
</organism>
<dbReference type="GO" id="GO:0031297">
    <property type="term" value="P:replication fork processing"/>
    <property type="evidence" value="ECO:0000318"/>
    <property type="project" value="GO_Central"/>
</dbReference>
<name>A2FG82_TRIV3</name>
<dbReference type="GO" id="GO:0003677">
    <property type="term" value="F:DNA binding"/>
    <property type="evidence" value="ECO:0007669"/>
    <property type="project" value="UniProtKB-KW"/>
</dbReference>
<dbReference type="RefSeq" id="XP_001309008.1">
    <property type="nucleotide sequence ID" value="XM_001309007.1"/>
</dbReference>
<dbReference type="InParanoid" id="A2FG82"/>
<keyword evidence="2" id="KW-0227">DNA damage</keyword>
<dbReference type="PANTHER" id="PTHR22980">
    <property type="entry name" value="CORTISTATIN"/>
    <property type="match status" value="1"/>
</dbReference>
<dbReference type="GO" id="GO:0003682">
    <property type="term" value="F:chromatin binding"/>
    <property type="evidence" value="ECO:0000318"/>
    <property type="project" value="GO_Central"/>
</dbReference>
<dbReference type="GO" id="GO:0000712">
    <property type="term" value="P:resolution of meiotic recombination intermediates"/>
    <property type="evidence" value="ECO:0000318"/>
    <property type="project" value="GO_Central"/>
</dbReference>
<dbReference type="PANTHER" id="PTHR22980:SF0">
    <property type="entry name" value="CENTROMERE PROTEIN S"/>
    <property type="match status" value="1"/>
</dbReference>
<reference evidence="5" key="2">
    <citation type="journal article" date="2007" name="Science">
        <title>Draft genome sequence of the sexually transmitted pathogen Trichomonas vaginalis.</title>
        <authorList>
            <person name="Carlton J.M."/>
            <person name="Hirt R.P."/>
            <person name="Silva J.C."/>
            <person name="Delcher A.L."/>
            <person name="Schatz M."/>
            <person name="Zhao Q."/>
            <person name="Wortman J.R."/>
            <person name="Bidwell S.L."/>
            <person name="Alsmark U.C.M."/>
            <person name="Besteiro S."/>
            <person name="Sicheritz-Ponten T."/>
            <person name="Noel C.J."/>
            <person name="Dacks J.B."/>
            <person name="Foster P.G."/>
            <person name="Simillion C."/>
            <person name="Van de Peer Y."/>
            <person name="Miranda-Saavedra D."/>
            <person name="Barton G.J."/>
            <person name="Westrop G.D."/>
            <person name="Mueller S."/>
            <person name="Dessi D."/>
            <person name="Fiori P.L."/>
            <person name="Ren Q."/>
            <person name="Paulsen I."/>
            <person name="Zhang H."/>
            <person name="Bastida-Corcuera F.D."/>
            <person name="Simoes-Barbosa A."/>
            <person name="Brown M.T."/>
            <person name="Hayes R.D."/>
            <person name="Mukherjee M."/>
            <person name="Okumura C.Y."/>
            <person name="Schneider R."/>
            <person name="Smith A.J."/>
            <person name="Vanacova S."/>
            <person name="Villalvazo M."/>
            <person name="Haas B.J."/>
            <person name="Pertea M."/>
            <person name="Feldblyum T.V."/>
            <person name="Utterback T.R."/>
            <person name="Shu C.L."/>
            <person name="Osoegawa K."/>
            <person name="de Jong P.J."/>
            <person name="Hrdy I."/>
            <person name="Horvathova L."/>
            <person name="Zubacova Z."/>
            <person name="Dolezal P."/>
            <person name="Malik S.B."/>
            <person name="Logsdon J.M. Jr."/>
            <person name="Henze K."/>
            <person name="Gupta A."/>
            <person name="Wang C.C."/>
            <person name="Dunne R.L."/>
            <person name="Upcroft J.A."/>
            <person name="Upcroft P."/>
            <person name="White O."/>
            <person name="Salzberg S.L."/>
            <person name="Tang P."/>
            <person name="Chiu C.-H."/>
            <person name="Lee Y.-S."/>
            <person name="Embley T.M."/>
            <person name="Coombs G.H."/>
            <person name="Mottram J.C."/>
            <person name="Tachezy J."/>
            <person name="Fraser-Liggett C.M."/>
            <person name="Johnson P.J."/>
        </authorList>
    </citation>
    <scope>NUCLEOTIDE SEQUENCE [LARGE SCALE GENOMIC DNA]</scope>
    <source>
        <strain evidence="5">G3</strain>
    </source>
</reference>
<dbReference type="Proteomes" id="UP000001542">
    <property type="component" value="Unassembled WGS sequence"/>
</dbReference>
<dbReference type="SMR" id="A2FG82"/>
<dbReference type="STRING" id="5722.A2FG82"/>